<dbReference type="EMBL" id="CP060139">
    <property type="protein sequence ID" value="QNR24640.1"/>
    <property type="molecule type" value="Genomic_DNA"/>
</dbReference>
<keyword evidence="2" id="KW-1185">Reference proteome</keyword>
<gene>
    <name evidence="1" type="ORF">H4K34_02000</name>
</gene>
<evidence type="ECO:0000313" key="1">
    <source>
        <dbReference type="EMBL" id="QNR24640.1"/>
    </source>
</evidence>
<reference evidence="1 2" key="1">
    <citation type="submission" date="2020-08" db="EMBL/GenBank/DDBJ databases">
        <title>Croceimicrobium hydrocarbonivorans gen. nov., sp. nov., a novel marine bacterium isolated from a bacterial consortium that degrades polyethylene terephthalate.</title>
        <authorList>
            <person name="Liu R."/>
        </authorList>
    </citation>
    <scope>NUCLEOTIDE SEQUENCE [LARGE SCALE GENOMIC DNA]</scope>
    <source>
        <strain evidence="1 2">A20-9</strain>
    </source>
</reference>
<accession>A0A7H0VFZ2</accession>
<organism evidence="1 2">
    <name type="scientific">Croceimicrobium hydrocarbonivorans</name>
    <dbReference type="NCBI Taxonomy" id="2761580"/>
    <lineage>
        <taxon>Bacteria</taxon>
        <taxon>Pseudomonadati</taxon>
        <taxon>Bacteroidota</taxon>
        <taxon>Flavobacteriia</taxon>
        <taxon>Flavobacteriales</taxon>
        <taxon>Owenweeksiaceae</taxon>
        <taxon>Croceimicrobium</taxon>
    </lineage>
</organism>
<dbReference type="InterPro" id="IPR032774">
    <property type="entry name" value="WG_beta_rep"/>
</dbReference>
<dbReference type="Pfam" id="PF14903">
    <property type="entry name" value="WG_beta_rep"/>
    <property type="match status" value="1"/>
</dbReference>
<protein>
    <submittedName>
        <fullName evidence="1">WG repeat-containing protein</fullName>
    </submittedName>
</protein>
<sequence length="356" mass="41531">MTHRTFFLGLIAFSLQAQSQSSALRGMENLEGYKLIRILDSGYYSTSQLAVLEKSRHHQSIFHLDWEIDYDQSGMDSSSLIACRPAIKNAYRKIDPFKVVDQDLYARIDDLMGQELETALVHSKRKRGILYRYGNSEEWAYVDAKDLFREIDWEYQSGTLVAVSQGDKWGWYDWYRQVQVVELNYEHPSELPCTLDKSDLQNQSLFLLQDFNQANSEWRIDCIQMDYINGDGVFIGRSAESGLWGMFQGWDSQYQTLIPQAYDSLRFFPWNGDYTAVFKNAKVGFYLSSWSGMEEGKQSIPCEYDDYQRATKEDGTPVLAVQKNGKWAWIDWQNGELKTELKYDSFEALPYPYYQQ</sequence>
<name>A0A7H0VFZ2_9FLAO</name>
<dbReference type="KEGG" id="chyd:H4K34_02000"/>
<dbReference type="RefSeq" id="WP_210759167.1">
    <property type="nucleotide sequence ID" value="NZ_CP060139.1"/>
</dbReference>
<dbReference type="AlphaFoldDB" id="A0A7H0VFZ2"/>
<proteinExistence type="predicted"/>
<dbReference type="Proteomes" id="UP000516305">
    <property type="component" value="Chromosome"/>
</dbReference>
<evidence type="ECO:0000313" key="2">
    <source>
        <dbReference type="Proteomes" id="UP000516305"/>
    </source>
</evidence>